<evidence type="ECO:0000313" key="2">
    <source>
        <dbReference type="Proteomes" id="UP001227101"/>
    </source>
</evidence>
<evidence type="ECO:0000313" key="1">
    <source>
        <dbReference type="EMBL" id="WIV57786.1"/>
    </source>
</evidence>
<gene>
    <name evidence="1" type="ORF">QP939_03625</name>
</gene>
<sequence>MTEALPVDVELVMDVRHLPVAPTDAKEYGALWAKLEPALVGRNLRAKKVHQLTGADGSVRLEVVRIADGLGVVSPATRFSIVAVRESAQLRYRCRQCSAEGTACYGPFPCSVRDGGAEHRVCDAHVSILDGSLTATCAEHRPTCRDCGQPATFRCAGEVCHRERAWCDDHRRPHPRDRDVDFCPSCYDREFPRCEAPGCQDIGTVTCEHASPAYELCRVRMCTRHARRWQVFGGERMGLGRCSRHAGLGDLSAEQLMFQIVVGASARRRRQRLPSLQGIAHTLRNGGHAQLALDYRKIHSMLGHLAGTLGRGGPRAAIEAMAEMQRPWDRQLQDTGAAAQEGLQLVEKLKQLVLAEDRKFGQAIAAALSLAEFKPAVMRSGRPTPVLFVNLADDLRGLFIGKGGIRKKAYAARLGVEIEFEGGRRRR</sequence>
<name>A0ABY8XQ84_9PSEU</name>
<organism evidence="1 2">
    <name type="scientific">Amycolatopsis nalaikhensis</name>
    <dbReference type="NCBI Taxonomy" id="715472"/>
    <lineage>
        <taxon>Bacteria</taxon>
        <taxon>Bacillati</taxon>
        <taxon>Actinomycetota</taxon>
        <taxon>Actinomycetes</taxon>
        <taxon>Pseudonocardiales</taxon>
        <taxon>Pseudonocardiaceae</taxon>
        <taxon>Amycolatopsis</taxon>
    </lineage>
</organism>
<accession>A0ABY8XQ84</accession>
<keyword evidence="2" id="KW-1185">Reference proteome</keyword>
<dbReference type="Proteomes" id="UP001227101">
    <property type="component" value="Chromosome"/>
</dbReference>
<protein>
    <recommendedName>
        <fullName evidence="3">K Homology domain-containing protein</fullName>
    </recommendedName>
</protein>
<dbReference type="RefSeq" id="WP_285455093.1">
    <property type="nucleotide sequence ID" value="NZ_CP127173.1"/>
</dbReference>
<dbReference type="EMBL" id="CP127173">
    <property type="protein sequence ID" value="WIV57786.1"/>
    <property type="molecule type" value="Genomic_DNA"/>
</dbReference>
<proteinExistence type="predicted"/>
<evidence type="ECO:0008006" key="3">
    <source>
        <dbReference type="Google" id="ProtNLM"/>
    </source>
</evidence>
<reference evidence="1 2" key="1">
    <citation type="submission" date="2023-06" db="EMBL/GenBank/DDBJ databases">
        <authorList>
            <person name="Oyuntsetseg B."/>
            <person name="Kim S.B."/>
        </authorList>
    </citation>
    <scope>NUCLEOTIDE SEQUENCE [LARGE SCALE GENOMIC DNA]</scope>
    <source>
        <strain evidence="1 2">2-2</strain>
    </source>
</reference>